<dbReference type="SUPFAM" id="SSF47413">
    <property type="entry name" value="lambda repressor-like DNA-binding domains"/>
    <property type="match status" value="1"/>
</dbReference>
<dbReference type="Gene3D" id="1.10.260.40">
    <property type="entry name" value="lambda repressor-like DNA-binding domains"/>
    <property type="match status" value="1"/>
</dbReference>
<feature type="domain" description="HTH cro/C1-type" evidence="1">
    <location>
        <begin position="180"/>
        <end position="242"/>
    </location>
</feature>
<reference evidence="2 3" key="1">
    <citation type="submission" date="2024-09" db="EMBL/GenBank/DDBJ databases">
        <authorList>
            <person name="Lee S.D."/>
        </authorList>
    </citation>
    <scope>NUCLEOTIDE SEQUENCE [LARGE SCALE GENOMIC DNA]</scope>
    <source>
        <strain evidence="2 3">N1-3</strain>
    </source>
</reference>
<dbReference type="Proteomes" id="UP001592530">
    <property type="component" value="Unassembled WGS sequence"/>
</dbReference>
<dbReference type="SMART" id="SM00530">
    <property type="entry name" value="HTH_XRE"/>
    <property type="match status" value="1"/>
</dbReference>
<comment type="caution">
    <text evidence="2">The sequence shown here is derived from an EMBL/GenBank/DDBJ whole genome shotgun (WGS) entry which is preliminary data.</text>
</comment>
<dbReference type="Gene3D" id="3.40.50.450">
    <property type="match status" value="1"/>
</dbReference>
<sequence>MTDSARPAVPGEPQAAEQLQAYLASALTGLAAEAREQIFEISDVVAASCREHGIDLYEPRKITDPVHHPDVPDTEVFRLDRQRVVRSDLLVYLADQPSTGAGQELVFATEAMLPIIVVARSGLKVSRMVTGMPGSVQMVRYQGPDGLGKDLNSVLAELRPALLRRRSVLREYRAPGLGPRIRELRESRRMSYEDLVRAVRIPGFLSADQIRRWEEGGDLDNNLSILVLRELAAALGVGAAELLP</sequence>
<name>A0ABV6WV71_9ACTN</name>
<protein>
    <submittedName>
        <fullName evidence="2">Helix-turn-helix domain-containing protein</fullName>
    </submittedName>
</protein>
<gene>
    <name evidence="2" type="ORF">ACEZDB_04670</name>
</gene>
<evidence type="ECO:0000313" key="3">
    <source>
        <dbReference type="Proteomes" id="UP001592530"/>
    </source>
</evidence>
<dbReference type="InterPro" id="IPR001387">
    <property type="entry name" value="Cro/C1-type_HTH"/>
</dbReference>
<evidence type="ECO:0000259" key="1">
    <source>
        <dbReference type="SMART" id="SM00530"/>
    </source>
</evidence>
<dbReference type="CDD" id="cd00093">
    <property type="entry name" value="HTH_XRE"/>
    <property type="match status" value="1"/>
</dbReference>
<accession>A0ABV6WV71</accession>
<dbReference type="RefSeq" id="WP_380548945.1">
    <property type="nucleotide sequence ID" value="NZ_JBHEZY010000001.1"/>
</dbReference>
<organism evidence="2 3">
    <name type="scientific">Streptacidiphilus alkalitolerans</name>
    <dbReference type="NCBI Taxonomy" id="3342712"/>
    <lineage>
        <taxon>Bacteria</taxon>
        <taxon>Bacillati</taxon>
        <taxon>Actinomycetota</taxon>
        <taxon>Actinomycetes</taxon>
        <taxon>Kitasatosporales</taxon>
        <taxon>Streptomycetaceae</taxon>
        <taxon>Streptacidiphilus</taxon>
    </lineage>
</organism>
<evidence type="ECO:0000313" key="2">
    <source>
        <dbReference type="EMBL" id="MFC1429951.1"/>
    </source>
</evidence>
<dbReference type="SUPFAM" id="SSF52309">
    <property type="entry name" value="N-(deoxy)ribosyltransferase-like"/>
    <property type="match status" value="1"/>
</dbReference>
<dbReference type="InterPro" id="IPR010982">
    <property type="entry name" value="Lambda_DNA-bd_dom_sf"/>
</dbReference>
<proteinExistence type="predicted"/>
<dbReference type="EMBL" id="JBHEZY010000001">
    <property type="protein sequence ID" value="MFC1429951.1"/>
    <property type="molecule type" value="Genomic_DNA"/>
</dbReference>